<sequence>DYDDPHKPPFNPRALQFGDTVRTLHKRLPTVLQSSLPADILNAQVELRLFPSTHPHLPAVRGRLAYTAALCTAPMAWGRVPLVGNVRLSILSEQLIKQNAFGSKGGERLVVKWRTSGRAREIGPDKDEFTGIFIFTFDEDGRIGTHVIEHAEESKHYDRMKVISVTDWLLSQMVGRPE</sequence>
<dbReference type="EMBL" id="MU006006">
    <property type="protein sequence ID" value="KAF2858617.1"/>
    <property type="molecule type" value="Genomic_DNA"/>
</dbReference>
<dbReference type="Pfam" id="PF17119">
    <property type="entry name" value="MMU163"/>
    <property type="match status" value="2"/>
</dbReference>
<keyword evidence="2" id="KW-1185">Reference proteome</keyword>
<accession>A0A6A7BUG8</accession>
<dbReference type="InterPro" id="IPR018790">
    <property type="entry name" value="DUF2358"/>
</dbReference>
<dbReference type="PANTHER" id="PTHR31094:SF2">
    <property type="entry name" value="RIKEN CDNA 2310061I04 GENE"/>
    <property type="match status" value="1"/>
</dbReference>
<feature type="non-terminal residue" evidence="1">
    <location>
        <position position="1"/>
    </location>
</feature>
<dbReference type="Proteomes" id="UP000799421">
    <property type="component" value="Unassembled WGS sequence"/>
</dbReference>
<reference evidence="1" key="1">
    <citation type="journal article" date="2020" name="Stud. Mycol.">
        <title>101 Dothideomycetes genomes: a test case for predicting lifestyles and emergence of pathogens.</title>
        <authorList>
            <person name="Haridas S."/>
            <person name="Albert R."/>
            <person name="Binder M."/>
            <person name="Bloem J."/>
            <person name="Labutti K."/>
            <person name="Salamov A."/>
            <person name="Andreopoulos B."/>
            <person name="Baker S."/>
            <person name="Barry K."/>
            <person name="Bills G."/>
            <person name="Bluhm B."/>
            <person name="Cannon C."/>
            <person name="Castanera R."/>
            <person name="Culley D."/>
            <person name="Daum C."/>
            <person name="Ezra D."/>
            <person name="Gonzalez J."/>
            <person name="Henrissat B."/>
            <person name="Kuo A."/>
            <person name="Liang C."/>
            <person name="Lipzen A."/>
            <person name="Lutzoni F."/>
            <person name="Magnuson J."/>
            <person name="Mondo S."/>
            <person name="Nolan M."/>
            <person name="Ohm R."/>
            <person name="Pangilinan J."/>
            <person name="Park H.-J."/>
            <person name="Ramirez L."/>
            <person name="Alfaro M."/>
            <person name="Sun H."/>
            <person name="Tritt A."/>
            <person name="Yoshinaga Y."/>
            <person name="Zwiers L.-H."/>
            <person name="Turgeon B."/>
            <person name="Goodwin S."/>
            <person name="Spatafora J."/>
            <person name="Crous P."/>
            <person name="Grigoriev I."/>
        </authorList>
    </citation>
    <scope>NUCLEOTIDE SEQUENCE</scope>
    <source>
        <strain evidence="1">CBS 480.64</strain>
    </source>
</reference>
<organism evidence="1 2">
    <name type="scientific">Piedraia hortae CBS 480.64</name>
    <dbReference type="NCBI Taxonomy" id="1314780"/>
    <lineage>
        <taxon>Eukaryota</taxon>
        <taxon>Fungi</taxon>
        <taxon>Dikarya</taxon>
        <taxon>Ascomycota</taxon>
        <taxon>Pezizomycotina</taxon>
        <taxon>Dothideomycetes</taxon>
        <taxon>Dothideomycetidae</taxon>
        <taxon>Capnodiales</taxon>
        <taxon>Piedraiaceae</taxon>
        <taxon>Piedraia</taxon>
    </lineage>
</organism>
<evidence type="ECO:0000313" key="2">
    <source>
        <dbReference type="Proteomes" id="UP000799421"/>
    </source>
</evidence>
<protein>
    <submittedName>
        <fullName evidence="1">Uncharacterized protein</fullName>
    </submittedName>
</protein>
<gene>
    <name evidence="1" type="ORF">K470DRAFT_196164</name>
</gene>
<evidence type="ECO:0000313" key="1">
    <source>
        <dbReference type="EMBL" id="KAF2858617.1"/>
    </source>
</evidence>
<dbReference type="AlphaFoldDB" id="A0A6A7BUG8"/>
<dbReference type="OrthoDB" id="5329385at2759"/>
<name>A0A6A7BUG8_9PEZI</name>
<dbReference type="InterPro" id="IPR031342">
    <property type="entry name" value="Mug163-like"/>
</dbReference>
<proteinExistence type="predicted"/>
<feature type="non-terminal residue" evidence="1">
    <location>
        <position position="178"/>
    </location>
</feature>
<dbReference type="PANTHER" id="PTHR31094">
    <property type="entry name" value="RIKEN CDNA 2310061I04 GENE"/>
    <property type="match status" value="1"/>
</dbReference>